<proteinExistence type="predicted"/>
<name>A0A1X7SS14_AMPQE</name>
<dbReference type="AlphaFoldDB" id="A0A1X7SS14"/>
<evidence type="ECO:0000256" key="1">
    <source>
        <dbReference type="SAM" id="MobiDB-lite"/>
    </source>
</evidence>
<dbReference type="InterPro" id="IPR011011">
    <property type="entry name" value="Znf_FYVE_PHD"/>
</dbReference>
<evidence type="ECO:0000313" key="2">
    <source>
        <dbReference type="EnsemblMetazoa" id="Aqu2.1.04820_001"/>
    </source>
</evidence>
<accession>A0A1X7SS14</accession>
<reference evidence="2" key="1">
    <citation type="submission" date="2017-05" db="UniProtKB">
        <authorList>
            <consortium name="EnsemblMetazoa"/>
        </authorList>
    </citation>
    <scope>IDENTIFICATION</scope>
</reference>
<evidence type="ECO:0008006" key="3">
    <source>
        <dbReference type="Google" id="ProtNLM"/>
    </source>
</evidence>
<organism evidence="2">
    <name type="scientific">Amphimedon queenslandica</name>
    <name type="common">Sponge</name>
    <dbReference type="NCBI Taxonomy" id="400682"/>
    <lineage>
        <taxon>Eukaryota</taxon>
        <taxon>Metazoa</taxon>
        <taxon>Porifera</taxon>
        <taxon>Demospongiae</taxon>
        <taxon>Heteroscleromorpha</taxon>
        <taxon>Haplosclerida</taxon>
        <taxon>Niphatidae</taxon>
        <taxon>Amphimedon</taxon>
    </lineage>
</organism>
<dbReference type="InterPro" id="IPR013083">
    <property type="entry name" value="Znf_RING/FYVE/PHD"/>
</dbReference>
<protein>
    <recommendedName>
        <fullName evidence="3">Zinc finger PHD-type domain-containing protein</fullName>
    </recommendedName>
</protein>
<feature type="compositionally biased region" description="Low complexity" evidence="1">
    <location>
        <begin position="66"/>
        <end position="95"/>
    </location>
</feature>
<dbReference type="SUPFAM" id="SSF57903">
    <property type="entry name" value="FYVE/PHD zinc finger"/>
    <property type="match status" value="1"/>
</dbReference>
<sequence length="296" mass="32498">MIECELCFHWCHSKCIGISAPVAKNYPFICPYCTRSLLQEVSSLRLVVDDLKEQLASIKQQDQPVNSDSSPTSPSTNLLGQNLSSDSTPPSQPSDYHPAKNQSHSSDRRFNLIVSGVGEQPAGTPRATCLREDSVEISSILSPLLPSFSDHSVRDCYRLGKYKPNSTRPLLVTMSRTSDVATILSNKSSLADRPHLRISPDLPPHLRKSRSILLKVRYDLISSGIERKNIRISSDSIFVNHVKRGSVINQVFKECAQSPEDVDASNSVSNPPSPPTDVADSPLMDHNLSSTSSTTD</sequence>
<feature type="region of interest" description="Disordered" evidence="1">
    <location>
        <begin position="58"/>
        <end position="105"/>
    </location>
</feature>
<dbReference type="EnsemblMetazoa" id="Aqu2.1.04820_001">
    <property type="protein sequence ID" value="Aqu2.1.04820_001"/>
    <property type="gene ID" value="Aqu2.1.04820"/>
</dbReference>
<feature type="compositionally biased region" description="Polar residues" evidence="1">
    <location>
        <begin position="287"/>
        <end position="296"/>
    </location>
</feature>
<dbReference type="Gene3D" id="3.30.40.10">
    <property type="entry name" value="Zinc/RING finger domain, C3HC4 (zinc finger)"/>
    <property type="match status" value="1"/>
</dbReference>
<dbReference type="InParanoid" id="A0A1X7SS14"/>
<dbReference type="OrthoDB" id="7477315at2759"/>
<feature type="region of interest" description="Disordered" evidence="1">
    <location>
        <begin position="258"/>
        <end position="296"/>
    </location>
</feature>